<dbReference type="HOGENOM" id="CLU_089568_1_2_7"/>
<comment type="catalytic activity">
    <reaction evidence="11">
        <text>2 [molybdopterin-synthase sulfur-carrier protein]-C-terminal-Gly-aminoethanethioate + cyclic pyranopterin phosphate + H2O = molybdopterin + 2 [molybdopterin-synthase sulfur-carrier protein]-C-terminal Gly-Gly + 2 H(+)</text>
        <dbReference type="Rhea" id="RHEA:26333"/>
        <dbReference type="Rhea" id="RHEA-COMP:12202"/>
        <dbReference type="Rhea" id="RHEA-COMP:19907"/>
        <dbReference type="ChEBI" id="CHEBI:15377"/>
        <dbReference type="ChEBI" id="CHEBI:15378"/>
        <dbReference type="ChEBI" id="CHEBI:58698"/>
        <dbReference type="ChEBI" id="CHEBI:59648"/>
        <dbReference type="ChEBI" id="CHEBI:90778"/>
        <dbReference type="ChEBI" id="CHEBI:232372"/>
        <dbReference type="EC" id="2.8.1.12"/>
    </reaction>
</comment>
<evidence type="ECO:0000256" key="5">
    <source>
        <dbReference type="ARBA" id="ARBA00023150"/>
    </source>
</evidence>
<dbReference type="GO" id="GO:0030366">
    <property type="term" value="F:molybdopterin synthase activity"/>
    <property type="evidence" value="ECO:0007669"/>
    <property type="project" value="UniProtKB-EC"/>
</dbReference>
<dbReference type="PANTHER" id="PTHR23404">
    <property type="entry name" value="MOLYBDOPTERIN SYNTHASE RELATED"/>
    <property type="match status" value="1"/>
</dbReference>
<dbReference type="Gene3D" id="3.90.1170.40">
    <property type="entry name" value="Molybdopterin biosynthesis MoaE subunit"/>
    <property type="match status" value="1"/>
</dbReference>
<dbReference type="GO" id="GO:0006777">
    <property type="term" value="P:Mo-molybdopterin cofactor biosynthetic process"/>
    <property type="evidence" value="ECO:0007669"/>
    <property type="project" value="UniProtKB-KW"/>
</dbReference>
<evidence type="ECO:0000313" key="12">
    <source>
        <dbReference type="EMBL" id="ABA87551.1"/>
    </source>
</evidence>
<evidence type="ECO:0000256" key="6">
    <source>
        <dbReference type="ARBA" id="ARBA00026066"/>
    </source>
</evidence>
<reference evidence="12 13" key="2">
    <citation type="journal article" date="2012" name="BMC Genomics">
        <title>The genome of Pelobacter carbinolicus reveals surprising metabolic capabilities and physiological features.</title>
        <authorList>
            <person name="Aklujkar M."/>
            <person name="Haveman S.A."/>
            <person name="Didonato R.Jr."/>
            <person name="Chertkov O."/>
            <person name="Han C.S."/>
            <person name="Land M.L."/>
            <person name="Brown P."/>
            <person name="Lovley D.R."/>
        </authorList>
    </citation>
    <scope>NUCLEOTIDE SEQUENCE [LARGE SCALE GENOMIC DNA]</scope>
    <source>
        <strain evidence="13">DSM 2380 / NBRC 103641 / GraBd1</strain>
    </source>
</reference>
<name>Q3A7U3_SYNC1</name>
<dbReference type="OrthoDB" id="9803224at2"/>
<dbReference type="eggNOG" id="COG0314">
    <property type="taxonomic scope" value="Bacteria"/>
</dbReference>
<proteinExistence type="inferred from homology"/>
<keyword evidence="13" id="KW-1185">Reference proteome</keyword>
<comment type="similarity">
    <text evidence="2">Belongs to the MoaE family.</text>
</comment>
<dbReference type="EMBL" id="CP000142">
    <property type="protein sequence ID" value="ABA87551.1"/>
    <property type="molecule type" value="Genomic_DNA"/>
</dbReference>
<organism evidence="12 13">
    <name type="scientific">Syntrophotalea carbinolica (strain DSM 2380 / NBRC 103641 / GraBd1)</name>
    <name type="common">Pelobacter carbinolicus</name>
    <dbReference type="NCBI Taxonomy" id="338963"/>
    <lineage>
        <taxon>Bacteria</taxon>
        <taxon>Pseudomonadati</taxon>
        <taxon>Thermodesulfobacteriota</taxon>
        <taxon>Desulfuromonadia</taxon>
        <taxon>Desulfuromonadales</taxon>
        <taxon>Syntrophotaleaceae</taxon>
        <taxon>Syntrophotalea</taxon>
    </lineage>
</organism>
<dbReference type="UniPathway" id="UPA00344"/>
<dbReference type="InterPro" id="IPR003448">
    <property type="entry name" value="Mopterin_biosynth_MoaE"/>
</dbReference>
<evidence type="ECO:0000256" key="10">
    <source>
        <dbReference type="ARBA" id="ARBA00032474"/>
    </source>
</evidence>
<dbReference type="AlphaFoldDB" id="Q3A7U3"/>
<dbReference type="EC" id="2.8.1.12" evidence="3"/>
<dbReference type="InterPro" id="IPR036563">
    <property type="entry name" value="MoaE_sf"/>
</dbReference>
<dbReference type="SUPFAM" id="SSF54690">
    <property type="entry name" value="Molybdopterin synthase subunit MoaE"/>
    <property type="match status" value="1"/>
</dbReference>
<evidence type="ECO:0000256" key="8">
    <source>
        <dbReference type="ARBA" id="ARBA00030407"/>
    </source>
</evidence>
<evidence type="ECO:0000256" key="11">
    <source>
        <dbReference type="ARBA" id="ARBA00049878"/>
    </source>
</evidence>
<evidence type="ECO:0000256" key="3">
    <source>
        <dbReference type="ARBA" id="ARBA00011950"/>
    </source>
</evidence>
<dbReference type="KEGG" id="pca:Pcar_0291"/>
<evidence type="ECO:0000256" key="1">
    <source>
        <dbReference type="ARBA" id="ARBA00005046"/>
    </source>
</evidence>
<sequence>MVYVVKEPIRPEEMYEKLTKNTAGSVLLHYAVVKETPYNEAGTKGVEYCRNGDMETEMAGIIEQLKNRWQIEDALLIRRLGCLKTGEIISLIAVSSPNSADAFEACQYGISLLKKMTTFVKKERCGE</sequence>
<reference evidence="13" key="1">
    <citation type="submission" date="2005-10" db="EMBL/GenBank/DDBJ databases">
        <title>Complete sequence of Pelobacter carbinolicus DSM 2380.</title>
        <authorList>
            <person name="Copeland A."/>
            <person name="Lucas S."/>
            <person name="Lapidus A."/>
            <person name="Barry K."/>
            <person name="Detter J.C."/>
            <person name="Glavina T."/>
            <person name="Hammon N."/>
            <person name="Israni S."/>
            <person name="Pitluck S."/>
            <person name="Chertkov O."/>
            <person name="Schmutz J."/>
            <person name="Larimer F."/>
            <person name="Land M."/>
            <person name="Kyrpides N."/>
            <person name="Ivanova N."/>
            <person name="Richardson P."/>
        </authorList>
    </citation>
    <scope>NUCLEOTIDE SEQUENCE [LARGE SCALE GENOMIC DNA]</scope>
    <source>
        <strain evidence="13">DSM 2380 / NBRC 103641 / GraBd1</strain>
    </source>
</reference>
<keyword evidence="5" id="KW-0501">Molybdenum cofactor biosynthesis</keyword>
<comment type="pathway">
    <text evidence="1">Cofactor biosynthesis; molybdopterin biosynthesis.</text>
</comment>
<evidence type="ECO:0000313" key="13">
    <source>
        <dbReference type="Proteomes" id="UP000002534"/>
    </source>
</evidence>
<dbReference type="STRING" id="338963.Pcar_0291"/>
<dbReference type="Proteomes" id="UP000002534">
    <property type="component" value="Chromosome"/>
</dbReference>
<dbReference type="Pfam" id="PF02391">
    <property type="entry name" value="MoaE"/>
    <property type="match status" value="1"/>
</dbReference>
<protein>
    <recommendedName>
        <fullName evidence="4">Molybdopterin synthase catalytic subunit</fullName>
        <ecNumber evidence="3">2.8.1.12</ecNumber>
    </recommendedName>
    <alternativeName>
        <fullName evidence="9">MPT synthase subunit 2</fullName>
    </alternativeName>
    <alternativeName>
        <fullName evidence="7">Molybdenum cofactor biosynthesis protein E</fullName>
    </alternativeName>
    <alternativeName>
        <fullName evidence="8">Molybdopterin-converting factor large subunit</fullName>
    </alternativeName>
    <alternativeName>
        <fullName evidence="10">Molybdopterin-converting factor subunit 2</fullName>
    </alternativeName>
</protein>
<dbReference type="RefSeq" id="WP_011339963.1">
    <property type="nucleotide sequence ID" value="NC_007498.2"/>
</dbReference>
<accession>Q3A7U3</accession>
<evidence type="ECO:0000256" key="9">
    <source>
        <dbReference type="ARBA" id="ARBA00030781"/>
    </source>
</evidence>
<evidence type="ECO:0000256" key="2">
    <source>
        <dbReference type="ARBA" id="ARBA00005426"/>
    </source>
</evidence>
<gene>
    <name evidence="12" type="primary">moaE-1</name>
    <name evidence="12" type="ordered locus">Pcar_0291</name>
</gene>
<comment type="subunit">
    <text evidence="6">Heterotetramer of 2 MoaD subunits and 2 MoaE subunits. Also stable as homodimer. The enzyme changes between these two forms during catalysis.</text>
</comment>
<evidence type="ECO:0000256" key="7">
    <source>
        <dbReference type="ARBA" id="ARBA00029745"/>
    </source>
</evidence>
<evidence type="ECO:0000256" key="4">
    <source>
        <dbReference type="ARBA" id="ARBA00013858"/>
    </source>
</evidence>